<name>A0A5C6C7R1_9BACT</name>
<evidence type="ECO:0000313" key="14">
    <source>
        <dbReference type="Proteomes" id="UP000319908"/>
    </source>
</evidence>
<keyword evidence="12" id="KW-1133">Transmembrane helix</keyword>
<dbReference type="Pfam" id="PF02335">
    <property type="entry name" value="Cytochrom_C552"/>
    <property type="match status" value="1"/>
</dbReference>
<evidence type="ECO:0000256" key="1">
    <source>
        <dbReference type="ARBA" id="ARBA00004196"/>
    </source>
</evidence>
<keyword evidence="9" id="KW-0408">Iron</keyword>
<dbReference type="GO" id="GO:0046872">
    <property type="term" value="F:metal ion binding"/>
    <property type="evidence" value="ECO:0007669"/>
    <property type="project" value="UniProtKB-KW"/>
</dbReference>
<feature type="compositionally biased region" description="Polar residues" evidence="11">
    <location>
        <begin position="516"/>
        <end position="526"/>
    </location>
</feature>
<dbReference type="EC" id="1.7.2.2" evidence="3"/>
<dbReference type="PIRSF" id="PIRSF000243">
    <property type="entry name" value="Cyt_c552"/>
    <property type="match status" value="1"/>
</dbReference>
<feature type="region of interest" description="Disordered" evidence="11">
    <location>
        <begin position="510"/>
        <end position="539"/>
    </location>
</feature>
<comment type="caution">
    <text evidence="13">The sequence shown here is derived from an EMBL/GenBank/DDBJ whole genome shotgun (WGS) entry which is preliminary data.</text>
</comment>
<dbReference type="GO" id="GO:0042279">
    <property type="term" value="F:nitrite reductase (cytochrome, ammonia-forming) activity"/>
    <property type="evidence" value="ECO:0007669"/>
    <property type="project" value="UniProtKB-EC"/>
</dbReference>
<keyword evidence="7" id="KW-0106">Calcium</keyword>
<evidence type="ECO:0000256" key="12">
    <source>
        <dbReference type="SAM" id="Phobius"/>
    </source>
</evidence>
<evidence type="ECO:0000256" key="8">
    <source>
        <dbReference type="ARBA" id="ARBA00023002"/>
    </source>
</evidence>
<dbReference type="InterPro" id="IPR036280">
    <property type="entry name" value="Multihaem_cyt_sf"/>
</dbReference>
<dbReference type="Gene3D" id="1.20.140.10">
    <property type="entry name" value="Butyryl-CoA Dehydrogenase, subunit A, domain 3"/>
    <property type="match status" value="1"/>
</dbReference>
<reference evidence="13 14" key="1">
    <citation type="journal article" date="2020" name="Antonie Van Leeuwenhoek">
        <title>Rhodopirellula heiligendammensis sp. nov., Rhodopirellula pilleata sp. nov., and Rhodopirellula solitaria sp. nov. isolated from natural or artificial marine surfaces in Northern Germany and California, USA, and emended description of the genus Rhodopirellula.</title>
        <authorList>
            <person name="Kallscheuer N."/>
            <person name="Wiegand S."/>
            <person name="Jogler M."/>
            <person name="Boedeker C."/>
            <person name="Peeters S.H."/>
            <person name="Rast P."/>
            <person name="Heuer A."/>
            <person name="Jetten M.S.M."/>
            <person name="Rohde M."/>
            <person name="Jogler C."/>
        </authorList>
    </citation>
    <scope>NUCLEOTIDE SEQUENCE [LARGE SCALE GENOMIC DNA]</scope>
    <source>
        <strain evidence="13 14">Poly21</strain>
    </source>
</reference>
<dbReference type="Proteomes" id="UP000319908">
    <property type="component" value="Unassembled WGS sequence"/>
</dbReference>
<evidence type="ECO:0000256" key="9">
    <source>
        <dbReference type="ARBA" id="ARBA00023004"/>
    </source>
</evidence>
<sequence>MSTDQKRGFGWLALLTGLVALATVGVVLLLVNIFERKQEARTPFVKVVEVNEVSTDPKPWGLNFPQQYEDYLKTVDDDYTDYGGNHALPPSKLEEHPWLKRLFAGYAFSIEYREARGHAHMLSDQEVSPRVTEVQQAGACLHCHASIIPTYRRIGMESTGQEVTEASLSEEFNQEAVMTGFAAVSQRNYEDVLSELEKTPDGVIQSADGDPHLGNAHPVACIDCHDPDTMAIRVTRPGFILGIDKLAKSDDPVPHLPSIQKWRDDGAAGDYDPNVHATRQELRSFVCGQCHVEYYCANKMTLTYPWSNGLKVEDLEQEWDETTFPEGADGTEGGKFYDYIHKETGTKVFKAQHPEFELWSQGIHARSGVSCSDCHMPYEKVGATKVSSHWVRSPMDNINKACQTCHHFPEQELKNRVDVIQDRTRGLIERAAAASMEMFDAIMAAQDAGATEEQLKPIRDLQRKAMWRLDYISSENSKGFHASQEAARVLAESVDYARQAIGKCYQLTGAQGGQGNSEAENANEAGSGSEPEIRNVPAE</sequence>
<organism evidence="13 14">
    <name type="scientific">Allorhodopirellula heiligendammensis</name>
    <dbReference type="NCBI Taxonomy" id="2714739"/>
    <lineage>
        <taxon>Bacteria</taxon>
        <taxon>Pseudomonadati</taxon>
        <taxon>Planctomycetota</taxon>
        <taxon>Planctomycetia</taxon>
        <taxon>Pirellulales</taxon>
        <taxon>Pirellulaceae</taxon>
        <taxon>Allorhodopirellula</taxon>
    </lineage>
</organism>
<keyword evidence="6" id="KW-0732">Signal</keyword>
<keyword evidence="12" id="KW-0812">Transmembrane</keyword>
<evidence type="ECO:0000256" key="5">
    <source>
        <dbReference type="ARBA" id="ARBA00022723"/>
    </source>
</evidence>
<evidence type="ECO:0000256" key="6">
    <source>
        <dbReference type="ARBA" id="ARBA00022729"/>
    </source>
</evidence>
<evidence type="ECO:0000313" key="13">
    <source>
        <dbReference type="EMBL" id="TWU19466.1"/>
    </source>
</evidence>
<dbReference type="PANTHER" id="PTHR30633">
    <property type="entry name" value="CYTOCHROME C-552 RESPIRATORY NITRITE REDUCTASE"/>
    <property type="match status" value="1"/>
</dbReference>
<dbReference type="CDD" id="cd00548">
    <property type="entry name" value="NrfA-like"/>
    <property type="match status" value="1"/>
</dbReference>
<dbReference type="EMBL" id="SJPU01000001">
    <property type="protein sequence ID" value="TWU19466.1"/>
    <property type="molecule type" value="Genomic_DNA"/>
</dbReference>
<dbReference type="GO" id="GO:0030288">
    <property type="term" value="C:outer membrane-bounded periplasmic space"/>
    <property type="evidence" value="ECO:0007669"/>
    <property type="project" value="TreeGrafter"/>
</dbReference>
<feature type="transmembrane region" description="Helical" evidence="12">
    <location>
        <begin position="12"/>
        <end position="34"/>
    </location>
</feature>
<keyword evidence="12" id="KW-0472">Membrane</keyword>
<gene>
    <name evidence="13" type="primary">nrfA</name>
    <name evidence="13" type="ORF">Poly21_16390</name>
</gene>
<evidence type="ECO:0000256" key="7">
    <source>
        <dbReference type="ARBA" id="ARBA00022837"/>
    </source>
</evidence>
<dbReference type="SUPFAM" id="SSF48695">
    <property type="entry name" value="Multiheme cytochromes"/>
    <property type="match status" value="1"/>
</dbReference>
<keyword evidence="8 13" id="KW-0560">Oxidoreductase</keyword>
<evidence type="ECO:0000256" key="11">
    <source>
        <dbReference type="SAM" id="MobiDB-lite"/>
    </source>
</evidence>
<keyword evidence="4" id="KW-0349">Heme</keyword>
<evidence type="ECO:0000256" key="10">
    <source>
        <dbReference type="ARBA" id="ARBA00049131"/>
    </source>
</evidence>
<accession>A0A5C6C7R1</accession>
<dbReference type="OrthoDB" id="9780421at2"/>
<dbReference type="GO" id="GO:0019645">
    <property type="term" value="P:anaerobic electron transport chain"/>
    <property type="evidence" value="ECO:0007669"/>
    <property type="project" value="TreeGrafter"/>
</dbReference>
<dbReference type="GO" id="GO:0020037">
    <property type="term" value="F:heme binding"/>
    <property type="evidence" value="ECO:0007669"/>
    <property type="project" value="TreeGrafter"/>
</dbReference>
<comment type="similarity">
    <text evidence="2">Belongs to the cytochrome c-552 family.</text>
</comment>
<evidence type="ECO:0000256" key="3">
    <source>
        <dbReference type="ARBA" id="ARBA00011887"/>
    </source>
</evidence>
<proteinExistence type="inferred from homology"/>
<keyword evidence="5" id="KW-0479">Metal-binding</keyword>
<dbReference type="AlphaFoldDB" id="A0A5C6C7R1"/>
<comment type="subcellular location">
    <subcellularLocation>
        <location evidence="1">Cell envelope</location>
    </subcellularLocation>
</comment>
<evidence type="ECO:0000256" key="2">
    <source>
        <dbReference type="ARBA" id="ARBA00009288"/>
    </source>
</evidence>
<keyword evidence="14" id="KW-1185">Reference proteome</keyword>
<comment type="catalytic activity">
    <reaction evidence="10">
        <text>6 Fe(III)-[cytochrome c] + NH4(+) + 2 H2O = 6 Fe(II)-[cytochrome c] + nitrite + 8 H(+)</text>
        <dbReference type="Rhea" id="RHEA:13089"/>
        <dbReference type="Rhea" id="RHEA-COMP:10350"/>
        <dbReference type="Rhea" id="RHEA-COMP:14399"/>
        <dbReference type="ChEBI" id="CHEBI:15377"/>
        <dbReference type="ChEBI" id="CHEBI:15378"/>
        <dbReference type="ChEBI" id="CHEBI:16301"/>
        <dbReference type="ChEBI" id="CHEBI:28938"/>
        <dbReference type="ChEBI" id="CHEBI:29033"/>
        <dbReference type="ChEBI" id="CHEBI:29034"/>
        <dbReference type="EC" id="1.7.2.2"/>
    </reaction>
</comment>
<dbReference type="RefSeq" id="WP_146406275.1">
    <property type="nucleotide sequence ID" value="NZ_SJPU01000001.1"/>
</dbReference>
<dbReference type="InterPro" id="IPR003321">
    <property type="entry name" value="Cyt_c552"/>
</dbReference>
<evidence type="ECO:0000256" key="4">
    <source>
        <dbReference type="ARBA" id="ARBA00022617"/>
    </source>
</evidence>
<dbReference type="Gene3D" id="1.10.1130.10">
    <property type="entry name" value="Flavocytochrome C3, Chain A"/>
    <property type="match status" value="1"/>
</dbReference>
<dbReference type="PANTHER" id="PTHR30633:SF0">
    <property type="entry name" value="CYTOCHROME C-552"/>
    <property type="match status" value="1"/>
</dbReference>
<protein>
    <recommendedName>
        <fullName evidence="3">nitrite reductase (cytochrome; ammonia-forming)</fullName>
        <ecNumber evidence="3">1.7.2.2</ecNumber>
    </recommendedName>
</protein>